<dbReference type="InterPro" id="IPR017754">
    <property type="entry name" value="Agmatine_deiminase"/>
</dbReference>
<dbReference type="GO" id="GO:0004668">
    <property type="term" value="F:protein-arginine deiminase activity"/>
    <property type="evidence" value="ECO:0007669"/>
    <property type="project" value="InterPro"/>
</dbReference>
<protein>
    <recommendedName>
        <fullName evidence="2">Putative agmatine deiminase</fullName>
        <ecNumber evidence="2">3.5.3.12</ecNumber>
    </recommendedName>
    <alternativeName>
        <fullName evidence="2">Agmatine iminohydrolase</fullName>
    </alternativeName>
</protein>
<comment type="similarity">
    <text evidence="2">Belongs to the agmatine deiminase family.</text>
</comment>
<dbReference type="SUPFAM" id="SSF55909">
    <property type="entry name" value="Pentein"/>
    <property type="match status" value="1"/>
</dbReference>
<proteinExistence type="inferred from homology"/>
<accession>A0A0W0W1K1</accession>
<comment type="caution">
    <text evidence="3">The sequence shown here is derived from an EMBL/GenBank/DDBJ whole genome shotgun (WGS) entry which is preliminary data.</text>
</comment>
<reference evidence="3 4" key="1">
    <citation type="submission" date="2015-11" db="EMBL/GenBank/DDBJ databases">
        <title>Genomic analysis of 38 Legionella species identifies large and diverse effector repertoires.</title>
        <authorList>
            <person name="Burstein D."/>
            <person name="Amaro F."/>
            <person name="Zusman T."/>
            <person name="Lifshitz Z."/>
            <person name="Cohen O."/>
            <person name="Gilbert J.A."/>
            <person name="Pupko T."/>
            <person name="Shuman H.A."/>
            <person name="Segal G."/>
        </authorList>
    </citation>
    <scope>NUCLEOTIDE SEQUENCE [LARGE SCALE GENOMIC DNA]</scope>
    <source>
        <strain evidence="3 4">ATCC 49751</strain>
    </source>
</reference>
<dbReference type="RefSeq" id="WP_193787152.1">
    <property type="nucleotide sequence ID" value="NZ_CAAAJD010000015.1"/>
</dbReference>
<dbReference type="PANTHER" id="PTHR31377">
    <property type="entry name" value="AGMATINE DEIMINASE-RELATED"/>
    <property type="match status" value="1"/>
</dbReference>
<comment type="catalytic activity">
    <reaction evidence="2">
        <text>agmatine + H2O = N-carbamoylputrescine + NH4(+)</text>
        <dbReference type="Rhea" id="RHEA:18037"/>
        <dbReference type="ChEBI" id="CHEBI:15377"/>
        <dbReference type="ChEBI" id="CHEBI:28938"/>
        <dbReference type="ChEBI" id="CHEBI:58145"/>
        <dbReference type="ChEBI" id="CHEBI:58318"/>
        <dbReference type="EC" id="3.5.3.12"/>
    </reaction>
</comment>
<dbReference type="AlphaFoldDB" id="A0A0W0W1K1"/>
<keyword evidence="1 2" id="KW-0378">Hydrolase</keyword>
<feature type="active site" description="Amidino-cysteine intermediate" evidence="2">
    <location>
        <position position="331"/>
    </location>
</feature>
<organism evidence="3 4">
    <name type="scientific">Legionella lansingensis</name>
    <dbReference type="NCBI Taxonomy" id="45067"/>
    <lineage>
        <taxon>Bacteria</taxon>
        <taxon>Pseudomonadati</taxon>
        <taxon>Pseudomonadota</taxon>
        <taxon>Gammaproteobacteria</taxon>
        <taxon>Legionellales</taxon>
        <taxon>Legionellaceae</taxon>
        <taxon>Legionella</taxon>
    </lineage>
</organism>
<dbReference type="HAMAP" id="MF_01841">
    <property type="entry name" value="Agmatine_deimin"/>
    <property type="match status" value="1"/>
</dbReference>
<name>A0A0W0W1K1_9GAMM</name>
<dbReference type="InterPro" id="IPR007466">
    <property type="entry name" value="Peptidyl-Arg-deiminase_porph"/>
</dbReference>
<dbReference type="PANTHER" id="PTHR31377:SF0">
    <property type="entry name" value="AGMATINE DEIMINASE-RELATED"/>
    <property type="match status" value="1"/>
</dbReference>
<dbReference type="EC" id="3.5.3.12" evidence="2"/>
<evidence type="ECO:0000313" key="3">
    <source>
        <dbReference type="EMBL" id="KTD26145.1"/>
    </source>
</evidence>
<dbReference type="eggNOG" id="COG2957">
    <property type="taxonomic scope" value="Bacteria"/>
</dbReference>
<keyword evidence="4" id="KW-1185">Reference proteome</keyword>
<dbReference type="STRING" id="45067.Llan_0040"/>
<dbReference type="PATRIC" id="fig|45067.4.peg.41"/>
<evidence type="ECO:0000313" key="4">
    <source>
        <dbReference type="Proteomes" id="UP000054869"/>
    </source>
</evidence>
<dbReference type="GO" id="GO:0047632">
    <property type="term" value="F:agmatine deiminase activity"/>
    <property type="evidence" value="ECO:0007669"/>
    <property type="project" value="UniProtKB-UniRule"/>
</dbReference>
<dbReference type="Pfam" id="PF04371">
    <property type="entry name" value="PAD_porph"/>
    <property type="match status" value="1"/>
</dbReference>
<evidence type="ECO:0000256" key="1">
    <source>
        <dbReference type="ARBA" id="ARBA00022801"/>
    </source>
</evidence>
<gene>
    <name evidence="2" type="primary">aguA</name>
    <name evidence="3" type="ORF">Llan_0040</name>
</gene>
<evidence type="ECO:0000256" key="2">
    <source>
        <dbReference type="HAMAP-Rule" id="MF_01841"/>
    </source>
</evidence>
<sequence>MITPKQAGFKMPPEWHPHAACWMAWPCHQQTWALIDLERAREAYAHVARTIAQYEPVIMLVNPEDEALAKKLCGEHIRFVIQPLNDSWTRDTGPTFLLNEQNELAGVDWIHNAWGGNYEDCALDNQIAAAVIKKTQARYFKAPLVMEGGSFHVNGEGTILTSRECLLNPNRNPQLSQTEIEDYLRNYLNAEKIIWLNKGLLGDETDGHIDEIACFIAPRKILALITHDKSDANYQTLHENLEALKTATDAKGRSFEVITVEQPPATYLHGERLTLSYINFYMANKGIVMPAFGHTKYDKAAYELFTQLFPKHHISQIDALDVFAGGGGIHCITQQQPVSRSVDISTISSY</sequence>
<dbReference type="Proteomes" id="UP000054869">
    <property type="component" value="Unassembled WGS sequence"/>
</dbReference>
<dbReference type="EMBL" id="LNYI01000001">
    <property type="protein sequence ID" value="KTD26145.1"/>
    <property type="molecule type" value="Genomic_DNA"/>
</dbReference>
<dbReference type="GO" id="GO:0009446">
    <property type="term" value="P:putrescine biosynthetic process"/>
    <property type="evidence" value="ECO:0007669"/>
    <property type="project" value="InterPro"/>
</dbReference>
<dbReference type="Gene3D" id="3.75.10.10">
    <property type="entry name" value="L-arginine/glycine Amidinotransferase, Chain A"/>
    <property type="match status" value="1"/>
</dbReference>